<reference evidence="7 8" key="1">
    <citation type="submission" date="2024-09" db="EMBL/GenBank/DDBJ databases">
        <authorList>
            <person name="Sun Q."/>
            <person name="Mori K."/>
        </authorList>
    </citation>
    <scope>NUCLEOTIDE SEQUENCE [LARGE SCALE GENOMIC DNA]</scope>
    <source>
        <strain evidence="7 8">KCTC 23315</strain>
    </source>
</reference>
<dbReference type="Proteomes" id="UP001589813">
    <property type="component" value="Unassembled WGS sequence"/>
</dbReference>
<dbReference type="InterPro" id="IPR013766">
    <property type="entry name" value="Thioredoxin_domain"/>
</dbReference>
<dbReference type="PANTHER" id="PTHR42852:SF6">
    <property type="entry name" value="THIOL:DISULFIDE INTERCHANGE PROTEIN DSBE"/>
    <property type="match status" value="1"/>
</dbReference>
<feature type="domain" description="Thioredoxin" evidence="6">
    <location>
        <begin position="34"/>
        <end position="188"/>
    </location>
</feature>
<name>A0ABV6BGR4_9GAMM</name>
<dbReference type="InterPro" id="IPR017937">
    <property type="entry name" value="Thioredoxin_CS"/>
</dbReference>
<keyword evidence="5" id="KW-0676">Redox-active center</keyword>
<evidence type="ECO:0000256" key="3">
    <source>
        <dbReference type="ARBA" id="ARBA00022748"/>
    </source>
</evidence>
<dbReference type="PROSITE" id="PS00194">
    <property type="entry name" value="THIOREDOXIN_1"/>
    <property type="match status" value="1"/>
</dbReference>
<evidence type="ECO:0000256" key="1">
    <source>
        <dbReference type="ARBA" id="ARBA00004383"/>
    </source>
</evidence>
<comment type="caution">
    <text evidence="7">The sequence shown here is derived from an EMBL/GenBank/DDBJ whole genome shotgun (WGS) entry which is preliminary data.</text>
</comment>
<proteinExistence type="inferred from homology"/>
<organism evidence="7 8">
    <name type="scientific">Rheinheimera tilapiae</name>
    <dbReference type="NCBI Taxonomy" id="875043"/>
    <lineage>
        <taxon>Bacteria</taxon>
        <taxon>Pseudomonadati</taxon>
        <taxon>Pseudomonadota</taxon>
        <taxon>Gammaproteobacteria</taxon>
        <taxon>Chromatiales</taxon>
        <taxon>Chromatiaceae</taxon>
        <taxon>Rheinheimera</taxon>
    </lineage>
</organism>
<dbReference type="NCBIfam" id="TIGR00385">
    <property type="entry name" value="dsbE"/>
    <property type="match status" value="1"/>
</dbReference>
<dbReference type="PANTHER" id="PTHR42852">
    <property type="entry name" value="THIOL:DISULFIDE INTERCHANGE PROTEIN DSBE"/>
    <property type="match status" value="1"/>
</dbReference>
<dbReference type="EMBL" id="JBHLXP010000005">
    <property type="protein sequence ID" value="MFC0050055.1"/>
    <property type="molecule type" value="Genomic_DNA"/>
</dbReference>
<dbReference type="InterPro" id="IPR013740">
    <property type="entry name" value="Redoxin"/>
</dbReference>
<evidence type="ECO:0000259" key="6">
    <source>
        <dbReference type="PROSITE" id="PS51352"/>
    </source>
</evidence>
<protein>
    <submittedName>
        <fullName evidence="7">DsbE family thiol:disulfide interchange protein</fullName>
    </submittedName>
</protein>
<evidence type="ECO:0000313" key="7">
    <source>
        <dbReference type="EMBL" id="MFC0050055.1"/>
    </source>
</evidence>
<keyword evidence="8" id="KW-1185">Reference proteome</keyword>
<dbReference type="Pfam" id="PF08534">
    <property type="entry name" value="Redoxin"/>
    <property type="match status" value="1"/>
</dbReference>
<gene>
    <name evidence="7" type="ORF">ACFFJP_17265</name>
</gene>
<evidence type="ECO:0000256" key="2">
    <source>
        <dbReference type="ARBA" id="ARBA00007758"/>
    </source>
</evidence>
<evidence type="ECO:0000256" key="5">
    <source>
        <dbReference type="ARBA" id="ARBA00023284"/>
    </source>
</evidence>
<dbReference type="InterPro" id="IPR036249">
    <property type="entry name" value="Thioredoxin-like_sf"/>
</dbReference>
<dbReference type="InterPro" id="IPR004799">
    <property type="entry name" value="Periplasmic_diS_OxRdtase_DsbE"/>
</dbReference>
<dbReference type="Gene3D" id="3.40.30.10">
    <property type="entry name" value="Glutaredoxin"/>
    <property type="match status" value="1"/>
</dbReference>
<dbReference type="InterPro" id="IPR050553">
    <property type="entry name" value="Thioredoxin_ResA/DsbE_sf"/>
</dbReference>
<keyword evidence="3" id="KW-0201">Cytochrome c-type biogenesis</keyword>
<dbReference type="SUPFAM" id="SSF52833">
    <property type="entry name" value="Thioredoxin-like"/>
    <property type="match status" value="1"/>
</dbReference>
<evidence type="ECO:0000313" key="8">
    <source>
        <dbReference type="Proteomes" id="UP001589813"/>
    </source>
</evidence>
<comment type="subcellular location">
    <subcellularLocation>
        <location evidence="1">Cell inner membrane</location>
        <topology evidence="1">Single-pass membrane protein</topology>
        <orientation evidence="1">Periplasmic side</orientation>
    </subcellularLocation>
</comment>
<dbReference type="RefSeq" id="WP_377247110.1">
    <property type="nucleotide sequence ID" value="NZ_JBHLXP010000005.1"/>
</dbReference>
<evidence type="ECO:0000256" key="4">
    <source>
        <dbReference type="ARBA" id="ARBA00023157"/>
    </source>
</evidence>
<dbReference type="PROSITE" id="PS51352">
    <property type="entry name" value="THIOREDOXIN_2"/>
    <property type="match status" value="1"/>
</dbReference>
<comment type="similarity">
    <text evidence="2">Belongs to the thioredoxin family. DsbE subfamily.</text>
</comment>
<sequence>MRKALFYVPLAAFLALSLFLLSGLFSDPRDHGSALIEKPLPAFKLPDLQQPARIVTAADLKGEVTLLNVWGLWCPTCNAELGFLTELRQQGVRIVGLYYVQPVDAAFGDTFDIDKLRVDVQDKLAEQGDPYLFNIVDEKRSLIFDLGVTGAPETFLIDRNGVIRHHHVGDINPQNWPKIQQLYQKLLQGGTDAP</sequence>
<accession>A0ABV6BGR4</accession>
<keyword evidence="4" id="KW-1015">Disulfide bond</keyword>